<dbReference type="InterPro" id="IPR011009">
    <property type="entry name" value="Kinase-like_dom_sf"/>
</dbReference>
<sequence>MNKPHHNETPGIIASDVSTTGVSTKRKRKPPTKNYKYEGDGLVEILDAQSDLGRLVRCYRIEGGIDGPFWTTKLLRHILTKERIKNELQRPEYGLNESQVDVYVDQIHPESERSSPQVYLKIFALLVLVERHLDISNFIAEKFCDQMLPIAIDDLDVYCLNDQEKNIGCFNGWKITEKENFELNQWKVDTPYFGTAKDQSLIEIHLWPDTRKPWRTTPNHGDKPELETEDNEGAYGIVARSDIHPTAHSYDKLLIGINLDSTTFAIKTMVRMDENTMKTFKTEWDMLKRFSGRAHPHLVTALSAFRQDGKLSFIFPNASCALDQYMVASNPPKNRTGVLWFSSQMCGLMGALDTIHDPKHLHLEQGVIR</sequence>
<feature type="region of interest" description="Disordered" evidence="1">
    <location>
        <begin position="1"/>
        <end position="35"/>
    </location>
</feature>
<gene>
    <name evidence="2" type="ORF">FOXYS1_15840</name>
</gene>
<organism evidence="2 3">
    <name type="scientific">Fusarium oxysporum</name>
    <name type="common">Fusarium vascular wilt</name>
    <dbReference type="NCBI Taxonomy" id="5507"/>
    <lineage>
        <taxon>Eukaryota</taxon>
        <taxon>Fungi</taxon>
        <taxon>Dikarya</taxon>
        <taxon>Ascomycota</taxon>
        <taxon>Pezizomycotina</taxon>
        <taxon>Sordariomycetes</taxon>
        <taxon>Hypocreomycetidae</taxon>
        <taxon>Hypocreales</taxon>
        <taxon>Nectriaceae</taxon>
        <taxon>Fusarium</taxon>
        <taxon>Fusarium oxysporum species complex</taxon>
    </lineage>
</organism>
<dbReference type="EMBL" id="JAAFOW010004554">
    <property type="protein sequence ID" value="KAF5231212.1"/>
    <property type="molecule type" value="Genomic_DNA"/>
</dbReference>
<evidence type="ECO:0000256" key="1">
    <source>
        <dbReference type="SAM" id="MobiDB-lite"/>
    </source>
</evidence>
<dbReference type="SUPFAM" id="SSF56112">
    <property type="entry name" value="Protein kinase-like (PK-like)"/>
    <property type="match status" value="1"/>
</dbReference>
<evidence type="ECO:0000313" key="2">
    <source>
        <dbReference type="EMBL" id="KAF5231212.1"/>
    </source>
</evidence>
<dbReference type="Gene3D" id="3.30.200.20">
    <property type="entry name" value="Phosphorylase Kinase, domain 1"/>
    <property type="match status" value="1"/>
</dbReference>
<reference evidence="2" key="1">
    <citation type="submission" date="2020-02" db="EMBL/GenBank/DDBJ databases">
        <title>Identification and distribution of gene clusters putatively required for synthesis of sphingolipid metabolism inhibitors in phylogenetically diverse species of the filamentous fungus Fusarium.</title>
        <authorList>
            <person name="Kim H.-S."/>
            <person name="Busman M."/>
            <person name="Brown D.W."/>
            <person name="Divon H."/>
            <person name="Uhlig S."/>
            <person name="Proctor R.H."/>
        </authorList>
    </citation>
    <scope>NUCLEOTIDE SEQUENCE [LARGE SCALE GENOMIC DNA]</scope>
    <source>
        <strain evidence="2">NRRL 39464</strain>
    </source>
</reference>
<evidence type="ECO:0000313" key="3">
    <source>
        <dbReference type="Proteomes" id="UP000558688"/>
    </source>
</evidence>
<dbReference type="Proteomes" id="UP000558688">
    <property type="component" value="Unassembled WGS sequence"/>
</dbReference>
<accession>A0A8H4YNA9</accession>
<feature type="non-terminal residue" evidence="2">
    <location>
        <position position="1"/>
    </location>
</feature>
<proteinExistence type="predicted"/>
<evidence type="ECO:0008006" key="4">
    <source>
        <dbReference type="Google" id="ProtNLM"/>
    </source>
</evidence>
<dbReference type="AlphaFoldDB" id="A0A8H4YNA9"/>
<comment type="caution">
    <text evidence="2">The sequence shown here is derived from an EMBL/GenBank/DDBJ whole genome shotgun (WGS) entry which is preliminary data.</text>
</comment>
<name>A0A8H4YNA9_FUSOX</name>
<protein>
    <recommendedName>
        <fullName evidence="4">Protein kinase domain-containing protein</fullName>
    </recommendedName>
</protein>